<dbReference type="InterPro" id="IPR022052">
    <property type="entry name" value="Histone-bd_RBBP4-like_N"/>
</dbReference>
<dbReference type="Pfam" id="PF12265">
    <property type="entry name" value="CAF1C_H4-bd"/>
    <property type="match status" value="1"/>
</dbReference>
<keyword evidence="6" id="KW-1185">Reference proteome</keyword>
<dbReference type="EMBL" id="LXQA010060330">
    <property type="protein sequence ID" value="MCI05975.1"/>
    <property type="molecule type" value="Genomic_DNA"/>
</dbReference>
<reference evidence="5 6" key="1">
    <citation type="journal article" date="2018" name="Front. Plant Sci.">
        <title>Red Clover (Trifolium pratense) and Zigzag Clover (T. medium) - A Picture of Genomic Similarities and Differences.</title>
        <authorList>
            <person name="Dluhosova J."/>
            <person name="Istvanek J."/>
            <person name="Nedelnik J."/>
            <person name="Repkova J."/>
        </authorList>
    </citation>
    <scope>NUCLEOTIDE SEQUENCE [LARGE SCALE GENOMIC DNA]</scope>
    <source>
        <strain evidence="6">cv. 10/8</strain>
        <tissue evidence="5">Leaf</tissue>
    </source>
</reference>
<dbReference type="AlphaFoldDB" id="A0A392P567"/>
<dbReference type="InterPro" id="IPR050459">
    <property type="entry name" value="WD_repeat_RBAP46/RBAP48/MSI1"/>
</dbReference>
<comment type="similarity">
    <text evidence="1">Belongs to the WD repeat RBAP46/RBAP48/MSI1 family.</text>
</comment>
<evidence type="ECO:0000256" key="3">
    <source>
        <dbReference type="ARBA" id="ARBA00022737"/>
    </source>
</evidence>
<dbReference type="PANTHER" id="PTHR22850">
    <property type="entry name" value="WD40 REPEAT FAMILY"/>
    <property type="match status" value="1"/>
</dbReference>
<evidence type="ECO:0000313" key="6">
    <source>
        <dbReference type="Proteomes" id="UP000265520"/>
    </source>
</evidence>
<feature type="non-terminal residue" evidence="5">
    <location>
        <position position="211"/>
    </location>
</feature>
<dbReference type="Gene3D" id="2.130.10.10">
    <property type="entry name" value="YVTN repeat-like/Quinoprotein amine dehydrogenase"/>
    <property type="match status" value="1"/>
</dbReference>
<evidence type="ECO:0000256" key="1">
    <source>
        <dbReference type="ARBA" id="ARBA00009341"/>
    </source>
</evidence>
<proteinExistence type="inferred from homology"/>
<dbReference type="Proteomes" id="UP000265520">
    <property type="component" value="Unassembled WGS sequence"/>
</dbReference>
<dbReference type="InterPro" id="IPR015943">
    <property type="entry name" value="WD40/YVTN_repeat-like_dom_sf"/>
</dbReference>
<keyword evidence="3" id="KW-0677">Repeat</keyword>
<comment type="caution">
    <text evidence="5">The sequence shown here is derived from an EMBL/GenBank/DDBJ whole genome shotgun (WGS) entry which is preliminary data.</text>
</comment>
<dbReference type="InterPro" id="IPR036322">
    <property type="entry name" value="WD40_repeat_dom_sf"/>
</dbReference>
<organism evidence="5 6">
    <name type="scientific">Trifolium medium</name>
    <dbReference type="NCBI Taxonomy" id="97028"/>
    <lineage>
        <taxon>Eukaryota</taxon>
        <taxon>Viridiplantae</taxon>
        <taxon>Streptophyta</taxon>
        <taxon>Embryophyta</taxon>
        <taxon>Tracheophyta</taxon>
        <taxon>Spermatophyta</taxon>
        <taxon>Magnoliopsida</taxon>
        <taxon>eudicotyledons</taxon>
        <taxon>Gunneridae</taxon>
        <taxon>Pentapetalae</taxon>
        <taxon>rosids</taxon>
        <taxon>fabids</taxon>
        <taxon>Fabales</taxon>
        <taxon>Fabaceae</taxon>
        <taxon>Papilionoideae</taxon>
        <taxon>50 kb inversion clade</taxon>
        <taxon>NPAAA clade</taxon>
        <taxon>Hologalegina</taxon>
        <taxon>IRL clade</taxon>
        <taxon>Trifolieae</taxon>
        <taxon>Trifolium</taxon>
    </lineage>
</organism>
<protein>
    <submittedName>
        <fullName evidence="5">WD-40 repeat-containing protein MSI1-like</fullName>
    </submittedName>
</protein>
<sequence>MSEPKSSSIDLSVESGDLRFSDRAEDLLIKEEYKIWKNNCPHLYDFVSTHALKWPSLTTQWFPIINEQQDKNYSFQEILLGTQTSGQDPNYLIIAEVRLPLGNSDDEDDENHNNVADGAINNNFRIVKKIKHDGDVNISRYMPQKTSIIASKNDGGEVYIFDYNEQSSMPSNGRVNPELRLLGHKTEGFSLSWSIFKSGHLLSGADDSLIC</sequence>
<evidence type="ECO:0000256" key="2">
    <source>
        <dbReference type="ARBA" id="ARBA00022574"/>
    </source>
</evidence>
<dbReference type="SUPFAM" id="SSF50978">
    <property type="entry name" value="WD40 repeat-like"/>
    <property type="match status" value="1"/>
</dbReference>
<feature type="domain" description="Histone-binding protein RBBP4-like N-terminal" evidence="4">
    <location>
        <begin position="31"/>
        <end position="100"/>
    </location>
</feature>
<evidence type="ECO:0000259" key="4">
    <source>
        <dbReference type="Pfam" id="PF12265"/>
    </source>
</evidence>
<accession>A0A392P567</accession>
<name>A0A392P567_9FABA</name>
<evidence type="ECO:0000313" key="5">
    <source>
        <dbReference type="EMBL" id="MCI05975.1"/>
    </source>
</evidence>
<keyword evidence="2" id="KW-0853">WD repeat</keyword>